<dbReference type="AlphaFoldDB" id="A0A847R909"/>
<keyword evidence="1" id="KW-0812">Transmembrane</keyword>
<accession>A0A847R909</accession>
<evidence type="ECO:0000313" key="2">
    <source>
        <dbReference type="EMBL" id="NLQ18546.1"/>
    </source>
</evidence>
<gene>
    <name evidence="2" type="ORF">HGG82_13105</name>
</gene>
<dbReference type="RefSeq" id="WP_168826403.1">
    <property type="nucleotide sequence ID" value="NZ_CP073013.1"/>
</dbReference>
<name>A0A847R909_9GAMM</name>
<feature type="transmembrane region" description="Helical" evidence="1">
    <location>
        <begin position="176"/>
        <end position="198"/>
    </location>
</feature>
<evidence type="ECO:0000313" key="3">
    <source>
        <dbReference type="Proteomes" id="UP000586067"/>
    </source>
</evidence>
<dbReference type="EMBL" id="JABAEK010000015">
    <property type="protein sequence ID" value="NLQ18546.1"/>
    <property type="molecule type" value="Genomic_DNA"/>
</dbReference>
<comment type="caution">
    <text evidence="2">The sequence shown here is derived from an EMBL/GenBank/DDBJ whole genome shotgun (WGS) entry which is preliminary data.</text>
</comment>
<keyword evidence="1" id="KW-1133">Transmembrane helix</keyword>
<evidence type="ECO:0000256" key="1">
    <source>
        <dbReference type="SAM" id="Phobius"/>
    </source>
</evidence>
<sequence>MTLTPTYSVVLYRPENGTWYESAHDAARSIDPHCIDPHNIDSLSSKSSRLLVLVPDDCLSVSQHALDHVIPRSLLPLAALSYAVETTFSPPESVCFSYQQNVLSTTSAQLTVFACTKDWAEAVCLPFQAAATSCLLMPLSLWENRHTKARSWSYIAQHALSVYQPNQEKRKTALRLWGYLLLASLLIHAAALFYFMAWQQESVLALQERQRALADQMAWQDDQTANAFVASALEMVQGLPSSARLARFEGAASSVTFSVTLPEQALSLLLTAWRQQQPDWRWEVKRDLYHSPSGLNQEGVVDAHISVFKP</sequence>
<proteinExistence type="predicted"/>
<keyword evidence="1" id="KW-0472">Membrane</keyword>
<organism evidence="2 3">
    <name type="scientific">Marinomonas profundi</name>
    <dbReference type="NCBI Taxonomy" id="2726122"/>
    <lineage>
        <taxon>Bacteria</taxon>
        <taxon>Pseudomonadati</taxon>
        <taxon>Pseudomonadota</taxon>
        <taxon>Gammaproteobacteria</taxon>
        <taxon>Oceanospirillales</taxon>
        <taxon>Oceanospirillaceae</taxon>
        <taxon>Marinomonas</taxon>
    </lineage>
</organism>
<protein>
    <submittedName>
        <fullName evidence="2">Uncharacterized protein</fullName>
    </submittedName>
</protein>
<dbReference type="Proteomes" id="UP000586067">
    <property type="component" value="Unassembled WGS sequence"/>
</dbReference>
<reference evidence="2 3" key="1">
    <citation type="submission" date="2020-04" db="EMBL/GenBank/DDBJ databases">
        <title>Marinomonas sp. M1K-6 isolated from the deep seawater of the Mariana Trench.</title>
        <authorList>
            <person name="Li Y."/>
        </authorList>
    </citation>
    <scope>NUCLEOTIDE SEQUENCE [LARGE SCALE GENOMIC DNA]</scope>
    <source>
        <strain evidence="2 3">M1K-6</strain>
    </source>
</reference>
<keyword evidence="3" id="KW-1185">Reference proteome</keyword>